<gene>
    <name evidence="1" type="ORF">J0X25_05915</name>
</gene>
<dbReference type="GO" id="GO:0046677">
    <property type="term" value="P:response to antibiotic"/>
    <property type="evidence" value="ECO:0007669"/>
    <property type="project" value="InterPro"/>
</dbReference>
<dbReference type="SUPFAM" id="SSF110710">
    <property type="entry name" value="TTHA0583/YokD-like"/>
    <property type="match status" value="1"/>
</dbReference>
<proteinExistence type="predicted"/>
<dbReference type="RefSeq" id="WP_207290213.1">
    <property type="nucleotide sequence ID" value="NZ_CP071462.1"/>
</dbReference>
<dbReference type="InterPro" id="IPR003679">
    <property type="entry name" value="Amioglycoside_AcTrfase"/>
</dbReference>
<dbReference type="InterPro" id="IPR028345">
    <property type="entry name" value="Antibiotic_NAT-like"/>
</dbReference>
<dbReference type="AlphaFoldDB" id="A0A8A2VJC8"/>
<keyword evidence="2" id="KW-1185">Reference proteome</keyword>
<dbReference type="Pfam" id="PF02522">
    <property type="entry name" value="Antibiotic_NAT"/>
    <property type="match status" value="1"/>
</dbReference>
<dbReference type="GeneID" id="63186822"/>
<evidence type="ECO:0000313" key="1">
    <source>
        <dbReference type="EMBL" id="QSX00495.1"/>
    </source>
</evidence>
<dbReference type="EMBL" id="CP071462">
    <property type="protein sequence ID" value="QSX00495.1"/>
    <property type="molecule type" value="Genomic_DNA"/>
</dbReference>
<dbReference type="GO" id="GO:0008080">
    <property type="term" value="F:N-acetyltransferase activity"/>
    <property type="evidence" value="ECO:0007669"/>
    <property type="project" value="InterPro"/>
</dbReference>
<dbReference type="KEGG" id="hakz:J0X25_05915"/>
<sequence>MKPTRWSTIAINKAWEKRPRRIGTSDERQLEAVLESYSAYDEVFVHVGLSDVNAAFDGNPYEVLRDALTGSFESVLAPGFTDYFRESGVFDRQHSKPMHGTFSKLLLEDAEYRTRDPCKSILVDGPYRFDDRTHRDTFADDGCFEQLYEDDVLVAAIGTPHWKCSYLHHLEAKYGAPYSVEQTFEGVIHDDGEMEEVELRTNYYDSIFWSFNKLKLQRDLANAGILETLDLNGLPLYVTPIRELDQFIGQKMAEEPYYLVT</sequence>
<dbReference type="Proteomes" id="UP000663203">
    <property type="component" value="Chromosome"/>
</dbReference>
<evidence type="ECO:0000313" key="2">
    <source>
        <dbReference type="Proteomes" id="UP000663203"/>
    </source>
</evidence>
<accession>A0A8A2VJC8</accession>
<protein>
    <submittedName>
        <fullName evidence="1">AAC(3) family N-acetyltransferase</fullName>
    </submittedName>
</protein>
<organism evidence="1 2">
    <name type="scientific">Haloterrigena alkaliphila</name>
    <dbReference type="NCBI Taxonomy" id="2816475"/>
    <lineage>
        <taxon>Archaea</taxon>
        <taxon>Methanobacteriati</taxon>
        <taxon>Methanobacteriota</taxon>
        <taxon>Stenosarchaea group</taxon>
        <taxon>Halobacteria</taxon>
        <taxon>Halobacteriales</taxon>
        <taxon>Natrialbaceae</taxon>
        <taxon>Haloterrigena</taxon>
    </lineage>
</organism>
<name>A0A8A2VJC8_9EURY</name>
<reference evidence="1 2" key="1">
    <citation type="submission" date="2021-03" db="EMBL/GenBank/DDBJ databases">
        <title>Haloterrigena longa sp. nov. and Haloterrigena limicola sp. nov., extremely halophilic archaea isolated from a salt lake.</title>
        <authorList>
            <person name="Henglin C."/>
        </authorList>
    </citation>
    <scope>NUCLEOTIDE SEQUENCE [LARGE SCALE GENOMIC DNA]</scope>
    <source>
        <strain evidence="1 2">KZCA68</strain>
    </source>
</reference>